<sequence length="141" mass="15177">MAVNTDEFVKTSGTVGFDAELGTVVQSVTADEMIATLELDPKLHQPFGIVHGGVYCALAESVASMSAFFWLQDTGIGGHAVGVNNSTDFLRSVSEGTVTAKSTPIHRGRRQQLWLVDMTDDDGRLIARSQVRLQNLEAPAE</sequence>
<protein>
    <submittedName>
        <fullName evidence="4">PaaI family thioesterase</fullName>
    </submittedName>
</protein>
<keyword evidence="5" id="KW-1185">Reference proteome</keyword>
<dbReference type="RefSeq" id="WP_059037075.1">
    <property type="nucleotide sequence ID" value="NZ_JAADZU010000011.1"/>
</dbReference>
<comment type="similarity">
    <text evidence="1">Belongs to the thioesterase PaaI family.</text>
</comment>
<dbReference type="SUPFAM" id="SSF54637">
    <property type="entry name" value="Thioesterase/thiol ester dehydrase-isomerase"/>
    <property type="match status" value="1"/>
</dbReference>
<dbReference type="NCBIfam" id="TIGR00369">
    <property type="entry name" value="unchar_dom_1"/>
    <property type="match status" value="1"/>
</dbReference>
<comment type="caution">
    <text evidence="4">The sequence shown here is derived from an EMBL/GenBank/DDBJ whole genome shotgun (WGS) entry which is preliminary data.</text>
</comment>
<evidence type="ECO:0000256" key="2">
    <source>
        <dbReference type="ARBA" id="ARBA00022801"/>
    </source>
</evidence>
<dbReference type="AlphaFoldDB" id="A0A7K3LL64"/>
<name>A0A7K3LL64_9ACTN</name>
<feature type="domain" description="Thioesterase" evidence="3">
    <location>
        <begin position="47"/>
        <end position="126"/>
    </location>
</feature>
<dbReference type="CDD" id="cd03443">
    <property type="entry name" value="PaaI_thioesterase"/>
    <property type="match status" value="1"/>
</dbReference>
<dbReference type="InterPro" id="IPR029069">
    <property type="entry name" value="HotDog_dom_sf"/>
</dbReference>
<organism evidence="4 5">
    <name type="scientific">Gordonia desulfuricans</name>
    <dbReference type="NCBI Taxonomy" id="89051"/>
    <lineage>
        <taxon>Bacteria</taxon>
        <taxon>Bacillati</taxon>
        <taxon>Actinomycetota</taxon>
        <taxon>Actinomycetes</taxon>
        <taxon>Mycobacteriales</taxon>
        <taxon>Gordoniaceae</taxon>
        <taxon>Gordonia</taxon>
    </lineage>
</organism>
<dbReference type="PANTHER" id="PTHR43240:SF5">
    <property type="entry name" value="1,4-DIHYDROXY-2-NAPHTHOYL-COA THIOESTERASE 1"/>
    <property type="match status" value="1"/>
</dbReference>
<dbReference type="EMBL" id="JAADZU010000011">
    <property type="protein sequence ID" value="NDK88992.1"/>
    <property type="molecule type" value="Genomic_DNA"/>
</dbReference>
<evidence type="ECO:0000256" key="1">
    <source>
        <dbReference type="ARBA" id="ARBA00008324"/>
    </source>
</evidence>
<dbReference type="InterPro" id="IPR003736">
    <property type="entry name" value="PAAI_dom"/>
</dbReference>
<dbReference type="GO" id="GO:0061522">
    <property type="term" value="F:1,4-dihydroxy-2-naphthoyl-CoA thioesterase activity"/>
    <property type="evidence" value="ECO:0007669"/>
    <property type="project" value="TreeGrafter"/>
</dbReference>
<dbReference type="PANTHER" id="PTHR43240">
    <property type="entry name" value="1,4-DIHYDROXY-2-NAPHTHOYL-COA THIOESTERASE 1"/>
    <property type="match status" value="1"/>
</dbReference>
<evidence type="ECO:0000259" key="3">
    <source>
        <dbReference type="Pfam" id="PF03061"/>
    </source>
</evidence>
<dbReference type="Pfam" id="PF03061">
    <property type="entry name" value="4HBT"/>
    <property type="match status" value="1"/>
</dbReference>
<keyword evidence="2" id="KW-0378">Hydrolase</keyword>
<accession>A0A7K3LL64</accession>
<evidence type="ECO:0000313" key="5">
    <source>
        <dbReference type="Proteomes" id="UP000466307"/>
    </source>
</evidence>
<dbReference type="GO" id="GO:0005829">
    <property type="term" value="C:cytosol"/>
    <property type="evidence" value="ECO:0007669"/>
    <property type="project" value="TreeGrafter"/>
</dbReference>
<dbReference type="InterPro" id="IPR006683">
    <property type="entry name" value="Thioestr_dom"/>
</dbReference>
<dbReference type="Proteomes" id="UP000466307">
    <property type="component" value="Unassembled WGS sequence"/>
</dbReference>
<evidence type="ECO:0000313" key="4">
    <source>
        <dbReference type="EMBL" id="NDK88992.1"/>
    </source>
</evidence>
<gene>
    <name evidence="4" type="ORF">GYA93_05270</name>
</gene>
<dbReference type="Gene3D" id="3.10.129.10">
    <property type="entry name" value="Hotdog Thioesterase"/>
    <property type="match status" value="1"/>
</dbReference>
<reference evidence="4 5" key="1">
    <citation type="submission" date="2020-01" db="EMBL/GenBank/DDBJ databases">
        <title>Investigation of new actinobacteria for the biodesulphurisation of diesel fuel.</title>
        <authorList>
            <person name="Athi Narayanan S.M."/>
        </authorList>
    </citation>
    <scope>NUCLEOTIDE SEQUENCE [LARGE SCALE GENOMIC DNA]</scope>
    <source>
        <strain evidence="4 5">213E</strain>
    </source>
</reference>
<proteinExistence type="inferred from homology"/>